<feature type="compositionally biased region" description="Basic residues" evidence="1">
    <location>
        <begin position="45"/>
        <end position="55"/>
    </location>
</feature>
<dbReference type="Proteomes" id="UP000800036">
    <property type="component" value="Unassembled WGS sequence"/>
</dbReference>
<evidence type="ECO:0000313" key="3">
    <source>
        <dbReference type="Proteomes" id="UP000800036"/>
    </source>
</evidence>
<feature type="compositionally biased region" description="Basic and acidic residues" evidence="1">
    <location>
        <begin position="97"/>
        <end position="121"/>
    </location>
</feature>
<feature type="compositionally biased region" description="Basic and acidic residues" evidence="1">
    <location>
        <begin position="29"/>
        <end position="44"/>
    </location>
</feature>
<sequence length="121" mass="13572">MKVNDEAKVRRSTRAEVLGTAKVIGFDELEAKRTEREAMKEAKAKAKSKRGRKRKASLEAAEEDGREEGQQASSSSKVKRGRKRNNTTTLEDPTAEMVRRSEAQVEDISGRHTGEDNLTRQ</sequence>
<dbReference type="EMBL" id="ML976736">
    <property type="protein sequence ID" value="KAF1967152.1"/>
    <property type="molecule type" value="Genomic_DNA"/>
</dbReference>
<reference evidence="2" key="1">
    <citation type="journal article" date="2020" name="Stud. Mycol.">
        <title>101 Dothideomycetes genomes: a test case for predicting lifestyles and emergence of pathogens.</title>
        <authorList>
            <person name="Haridas S."/>
            <person name="Albert R."/>
            <person name="Binder M."/>
            <person name="Bloem J."/>
            <person name="Labutti K."/>
            <person name="Salamov A."/>
            <person name="Andreopoulos B."/>
            <person name="Baker S."/>
            <person name="Barry K."/>
            <person name="Bills G."/>
            <person name="Bluhm B."/>
            <person name="Cannon C."/>
            <person name="Castanera R."/>
            <person name="Culley D."/>
            <person name="Daum C."/>
            <person name="Ezra D."/>
            <person name="Gonzalez J."/>
            <person name="Henrissat B."/>
            <person name="Kuo A."/>
            <person name="Liang C."/>
            <person name="Lipzen A."/>
            <person name="Lutzoni F."/>
            <person name="Magnuson J."/>
            <person name="Mondo S."/>
            <person name="Nolan M."/>
            <person name="Ohm R."/>
            <person name="Pangilinan J."/>
            <person name="Park H.-J."/>
            <person name="Ramirez L."/>
            <person name="Alfaro M."/>
            <person name="Sun H."/>
            <person name="Tritt A."/>
            <person name="Yoshinaga Y."/>
            <person name="Zwiers L.-H."/>
            <person name="Turgeon B."/>
            <person name="Goodwin S."/>
            <person name="Spatafora J."/>
            <person name="Crous P."/>
            <person name="Grigoriev I."/>
        </authorList>
    </citation>
    <scope>NUCLEOTIDE SEQUENCE</scope>
    <source>
        <strain evidence="2">CBS 107.79</strain>
    </source>
</reference>
<evidence type="ECO:0000256" key="1">
    <source>
        <dbReference type="SAM" id="MobiDB-lite"/>
    </source>
</evidence>
<gene>
    <name evidence="2" type="ORF">BU23DRAFT_573428</name>
</gene>
<organism evidence="2 3">
    <name type="scientific">Bimuria novae-zelandiae CBS 107.79</name>
    <dbReference type="NCBI Taxonomy" id="1447943"/>
    <lineage>
        <taxon>Eukaryota</taxon>
        <taxon>Fungi</taxon>
        <taxon>Dikarya</taxon>
        <taxon>Ascomycota</taxon>
        <taxon>Pezizomycotina</taxon>
        <taxon>Dothideomycetes</taxon>
        <taxon>Pleosporomycetidae</taxon>
        <taxon>Pleosporales</taxon>
        <taxon>Massarineae</taxon>
        <taxon>Didymosphaeriaceae</taxon>
        <taxon>Bimuria</taxon>
    </lineage>
</organism>
<accession>A0A6A5UTT6</accession>
<name>A0A6A5UTT6_9PLEO</name>
<proteinExistence type="predicted"/>
<evidence type="ECO:0000313" key="2">
    <source>
        <dbReference type="EMBL" id="KAF1967152.1"/>
    </source>
</evidence>
<dbReference type="OrthoDB" id="4357141at2759"/>
<keyword evidence="3" id="KW-1185">Reference proteome</keyword>
<protein>
    <submittedName>
        <fullName evidence="2">Uncharacterized protein</fullName>
    </submittedName>
</protein>
<dbReference type="AlphaFoldDB" id="A0A6A5UTT6"/>
<feature type="region of interest" description="Disordered" evidence="1">
    <location>
        <begin position="29"/>
        <end position="121"/>
    </location>
</feature>